<dbReference type="InParanoid" id="A0A6P8I7U4"/>
<reference evidence="9" key="1">
    <citation type="submission" date="2025-08" db="UniProtKB">
        <authorList>
            <consortium name="RefSeq"/>
        </authorList>
    </citation>
    <scope>IDENTIFICATION</scope>
    <source>
        <tissue evidence="9">Tentacle</tissue>
    </source>
</reference>
<evidence type="ECO:0000256" key="2">
    <source>
        <dbReference type="ARBA" id="ARBA00008766"/>
    </source>
</evidence>
<dbReference type="SUPFAM" id="SSF55920">
    <property type="entry name" value="Creatinase/aminopeptidase"/>
    <property type="match status" value="1"/>
</dbReference>
<keyword evidence="8" id="KW-1185">Reference proteome</keyword>
<dbReference type="Pfam" id="PF16188">
    <property type="entry name" value="Peptidase_M24_C"/>
    <property type="match status" value="1"/>
</dbReference>
<dbReference type="AlphaFoldDB" id="A0A6P8I7U4"/>
<dbReference type="GeneID" id="116296816"/>
<dbReference type="InterPro" id="IPR029149">
    <property type="entry name" value="Creatin/AminoP/Spt16_N"/>
</dbReference>
<dbReference type="Gene3D" id="3.90.230.10">
    <property type="entry name" value="Creatinase/methionine aminopeptidase superfamily"/>
    <property type="match status" value="1"/>
</dbReference>
<dbReference type="PANTHER" id="PTHR43763:SF6">
    <property type="entry name" value="XAA-PRO AMINOPEPTIDASE 1"/>
    <property type="match status" value="1"/>
</dbReference>
<evidence type="ECO:0000256" key="3">
    <source>
        <dbReference type="ARBA" id="ARBA00022723"/>
    </source>
</evidence>
<evidence type="ECO:0000259" key="7">
    <source>
        <dbReference type="Pfam" id="PF16188"/>
    </source>
</evidence>
<comment type="cofactor">
    <cofactor evidence="1">
        <name>Mn(2+)</name>
        <dbReference type="ChEBI" id="CHEBI:29035"/>
    </cofactor>
</comment>
<keyword evidence="5" id="KW-0464">Manganese</keyword>
<dbReference type="InterPro" id="IPR050422">
    <property type="entry name" value="X-Pro_aminopeptidase_P"/>
</dbReference>
<keyword evidence="3" id="KW-0479">Metal-binding</keyword>
<dbReference type="InterPro" id="IPR036005">
    <property type="entry name" value="Creatinase/aminopeptidase-like"/>
</dbReference>
<dbReference type="PANTHER" id="PTHR43763">
    <property type="entry name" value="XAA-PRO AMINOPEPTIDASE 1"/>
    <property type="match status" value="1"/>
</dbReference>
<proteinExistence type="inferred from homology"/>
<dbReference type="InterPro" id="IPR000994">
    <property type="entry name" value="Pept_M24"/>
</dbReference>
<feature type="domain" description="Peptidase M24" evidence="6">
    <location>
        <begin position="329"/>
        <end position="551"/>
    </location>
</feature>
<dbReference type="Pfam" id="PF00557">
    <property type="entry name" value="Peptidase_M24"/>
    <property type="match status" value="1"/>
</dbReference>
<dbReference type="GO" id="GO:0016787">
    <property type="term" value="F:hydrolase activity"/>
    <property type="evidence" value="ECO:0007669"/>
    <property type="project" value="UniProtKB-KW"/>
</dbReference>
<dbReference type="Proteomes" id="UP000515163">
    <property type="component" value="Unplaced"/>
</dbReference>
<evidence type="ECO:0000256" key="5">
    <source>
        <dbReference type="ARBA" id="ARBA00023211"/>
    </source>
</evidence>
<dbReference type="RefSeq" id="XP_031560770.1">
    <property type="nucleotide sequence ID" value="XM_031704910.1"/>
</dbReference>
<dbReference type="Gene3D" id="3.40.350.10">
    <property type="entry name" value="Creatinase/prolidase N-terminal domain"/>
    <property type="match status" value="2"/>
</dbReference>
<evidence type="ECO:0000259" key="6">
    <source>
        <dbReference type="Pfam" id="PF00557"/>
    </source>
</evidence>
<protein>
    <submittedName>
        <fullName evidence="9">Xaa-Pro aminopeptidase 1-like isoform X1</fullName>
    </submittedName>
</protein>
<dbReference type="Pfam" id="PF16189">
    <property type="entry name" value="Creatinase_N_2"/>
    <property type="match status" value="1"/>
</dbReference>
<comment type="similarity">
    <text evidence="2">Belongs to the peptidase M24B family.</text>
</comment>
<accession>A0A6P8I7U4</accession>
<evidence type="ECO:0000256" key="1">
    <source>
        <dbReference type="ARBA" id="ARBA00001936"/>
    </source>
</evidence>
<evidence type="ECO:0000313" key="9">
    <source>
        <dbReference type="RefSeq" id="XP_031560770.1"/>
    </source>
</evidence>
<dbReference type="GO" id="GO:0046872">
    <property type="term" value="F:metal ion binding"/>
    <property type="evidence" value="ECO:0007669"/>
    <property type="project" value="UniProtKB-KW"/>
</dbReference>
<sequence>MTNVTHVRANLVRLRSLMADSSYVGKPLQAYLVPNTDAHQSQYIPQEDCRTHTISGFFAGKATSVVTSNKAVVWTSVLFHDQALNDIDRDNWTPFLNGIPSNPTVDEFLIKELPPNSRIGVNPRYISLDSWKVLNKALSISGHTLVPVSRDLVDVIREEQGIVFKSNQEKFFVLDLKYAGKSWQDKVQEVRETLKRKNVFAIVISNLDELAWLFNLRGRDIQHHFIFYGFAVITPDQISLFVDESKVTDDVRSHLNVDGNRKNEEKVEIRPYEDIKEAVMELNKLKKSVWISPDINSAIGTLMDEERTLMELIPTGRGKAVKNPVEIQGMKDCHIRDAVALCEFWSWLEREIPKGHVTEVSAATQQEEFCKQQNDFLDLSFKTHSFFGDGNPSDSSETGKTITDKGMYFNASGRHYLDGTTNISRVMHYGTPSPWHQECYTRVLKGHIDLAKTVFPTNTTGHALDAFARKALWDIGQDYLLYTGHGVGHVLLVVEGPYCIARVQNPEALTWGRTSYLSLPLQDGMFVTIEPGFYEVGEKFKFRHENMFVVRPAELQNNHRNRGFLKFEAVSFLPFSRKMLIMSLLTKDEIEWLNAYHAECLSKVGPVLKEQGKKEALDWLIAETKPL</sequence>
<gene>
    <name evidence="9" type="primary">LOC116296816</name>
</gene>
<dbReference type="GO" id="GO:0005737">
    <property type="term" value="C:cytoplasm"/>
    <property type="evidence" value="ECO:0007669"/>
    <property type="project" value="UniProtKB-ARBA"/>
</dbReference>
<dbReference type="InterPro" id="IPR032416">
    <property type="entry name" value="Peptidase_M24_C"/>
</dbReference>
<organism evidence="8 9">
    <name type="scientific">Actinia tenebrosa</name>
    <name type="common">Australian red waratah sea anemone</name>
    <dbReference type="NCBI Taxonomy" id="6105"/>
    <lineage>
        <taxon>Eukaryota</taxon>
        <taxon>Metazoa</taxon>
        <taxon>Cnidaria</taxon>
        <taxon>Anthozoa</taxon>
        <taxon>Hexacorallia</taxon>
        <taxon>Actiniaria</taxon>
        <taxon>Actiniidae</taxon>
        <taxon>Actinia</taxon>
    </lineage>
</organism>
<evidence type="ECO:0000256" key="4">
    <source>
        <dbReference type="ARBA" id="ARBA00022801"/>
    </source>
</evidence>
<name>A0A6P8I7U4_ACTTE</name>
<evidence type="ECO:0000313" key="8">
    <source>
        <dbReference type="Proteomes" id="UP000515163"/>
    </source>
</evidence>
<dbReference type="KEGG" id="aten:116296816"/>
<feature type="domain" description="Peptidase M24 C-terminal" evidence="7">
    <location>
        <begin position="563"/>
        <end position="627"/>
    </location>
</feature>
<dbReference type="FunFam" id="3.90.230.10:FF:000007">
    <property type="entry name" value="Xaa-Pro aminopeptidase P"/>
    <property type="match status" value="1"/>
</dbReference>
<keyword evidence="4" id="KW-0378">Hydrolase</keyword>
<dbReference type="OrthoDB" id="5951571at2759"/>